<feature type="compositionally biased region" description="Polar residues" evidence="1">
    <location>
        <begin position="7"/>
        <end position="30"/>
    </location>
</feature>
<name>A0A1X7NTX7_9HYPH</name>
<dbReference type="Proteomes" id="UP000193083">
    <property type="component" value="Unassembled WGS sequence"/>
</dbReference>
<protein>
    <submittedName>
        <fullName evidence="2">Uncharacterized protein</fullName>
    </submittedName>
</protein>
<proteinExistence type="predicted"/>
<feature type="compositionally biased region" description="Low complexity" evidence="1">
    <location>
        <begin position="45"/>
        <end position="57"/>
    </location>
</feature>
<keyword evidence="3" id="KW-1185">Reference proteome</keyword>
<dbReference type="AlphaFoldDB" id="A0A1X7NTX7"/>
<accession>A0A1X7NTX7</accession>
<sequence length="172" mass="17274">MTLFGSLRTSYPPATTQIGRMPTVSDNPSDGGQGNGGNEFLSLVDGGTSASDGTSTGKLSIYSALSPQDAYRASLIGSLLDGGTSENTGGDEAADDPALENPIGEVTGDLEAGATVSYEASDADEVTNGLQSDSADNTLPKADDTEDDEVESPIAAEGAVTNALPKMDAPPA</sequence>
<gene>
    <name evidence="2" type="ORF">SAMN02982922_2608</name>
</gene>
<evidence type="ECO:0000313" key="2">
    <source>
        <dbReference type="EMBL" id="SMH41592.1"/>
    </source>
</evidence>
<feature type="compositionally biased region" description="Polar residues" evidence="1">
    <location>
        <begin position="128"/>
        <end position="137"/>
    </location>
</feature>
<feature type="region of interest" description="Disordered" evidence="1">
    <location>
        <begin position="1"/>
        <end position="59"/>
    </location>
</feature>
<evidence type="ECO:0000256" key="1">
    <source>
        <dbReference type="SAM" id="MobiDB-lite"/>
    </source>
</evidence>
<dbReference type="RefSeq" id="WP_085464534.1">
    <property type="nucleotide sequence ID" value="NZ_FXBL01000004.1"/>
</dbReference>
<reference evidence="2 3" key="1">
    <citation type="submission" date="2017-04" db="EMBL/GenBank/DDBJ databases">
        <authorList>
            <person name="Afonso C.L."/>
            <person name="Miller P.J."/>
            <person name="Scott M.A."/>
            <person name="Spackman E."/>
            <person name="Goraichik I."/>
            <person name="Dimitrov K.M."/>
            <person name="Suarez D.L."/>
            <person name="Swayne D.E."/>
        </authorList>
    </citation>
    <scope>NUCLEOTIDE SEQUENCE [LARGE SCALE GENOMIC DNA]</scope>
    <source>
        <strain evidence="2 3">B5P</strain>
    </source>
</reference>
<feature type="region of interest" description="Disordered" evidence="1">
    <location>
        <begin position="79"/>
        <end position="172"/>
    </location>
</feature>
<dbReference type="EMBL" id="FXBL01000004">
    <property type="protein sequence ID" value="SMH41592.1"/>
    <property type="molecule type" value="Genomic_DNA"/>
</dbReference>
<evidence type="ECO:0000313" key="3">
    <source>
        <dbReference type="Proteomes" id="UP000193083"/>
    </source>
</evidence>
<organism evidence="2 3">
    <name type="scientific">Mesorhizobium australicum</name>
    <dbReference type="NCBI Taxonomy" id="536018"/>
    <lineage>
        <taxon>Bacteria</taxon>
        <taxon>Pseudomonadati</taxon>
        <taxon>Pseudomonadota</taxon>
        <taxon>Alphaproteobacteria</taxon>
        <taxon>Hyphomicrobiales</taxon>
        <taxon>Phyllobacteriaceae</taxon>
        <taxon>Mesorhizobium</taxon>
    </lineage>
</organism>